<comment type="caution">
    <text evidence="3">The sequence shown here is derived from an EMBL/GenBank/DDBJ whole genome shotgun (WGS) entry which is preliminary data.</text>
</comment>
<proteinExistence type="predicted"/>
<protein>
    <submittedName>
        <fullName evidence="3">DUF4064 domain-containing protein</fullName>
    </submittedName>
</protein>
<reference evidence="4" key="1">
    <citation type="journal article" date="2019" name="Int. J. Syst. Evol. Microbiol.">
        <title>The Global Catalogue of Microorganisms (GCM) 10K type strain sequencing project: providing services to taxonomists for standard genome sequencing and annotation.</title>
        <authorList>
            <consortium name="The Broad Institute Genomics Platform"/>
            <consortium name="The Broad Institute Genome Sequencing Center for Infectious Disease"/>
            <person name="Wu L."/>
            <person name="Ma J."/>
        </authorList>
    </citation>
    <scope>NUCLEOTIDE SEQUENCE [LARGE SCALE GENOMIC DNA]</scope>
    <source>
        <strain evidence="4">CGMCC 1.16305</strain>
    </source>
</reference>
<feature type="domain" description="DUF4064" evidence="2">
    <location>
        <begin position="2"/>
        <end position="106"/>
    </location>
</feature>
<keyword evidence="4" id="KW-1185">Reference proteome</keyword>
<dbReference type="Pfam" id="PF13273">
    <property type="entry name" value="DUF4064"/>
    <property type="match status" value="1"/>
</dbReference>
<feature type="transmembrane region" description="Helical" evidence="1">
    <location>
        <begin position="7"/>
        <end position="30"/>
    </location>
</feature>
<name>A0ABW2Q5G7_9BACL</name>
<feature type="transmembrane region" description="Helical" evidence="1">
    <location>
        <begin position="66"/>
        <end position="86"/>
    </location>
</feature>
<dbReference type="InterPro" id="IPR025273">
    <property type="entry name" value="DUF4064"/>
</dbReference>
<feature type="transmembrane region" description="Helical" evidence="1">
    <location>
        <begin position="98"/>
        <end position="124"/>
    </location>
</feature>
<dbReference type="RefSeq" id="WP_380969728.1">
    <property type="nucleotide sequence ID" value="NZ_JBHTCO010000044.1"/>
</dbReference>
<organism evidence="3 4">
    <name type="scientific">Scopulibacillus cellulosilyticus</name>
    <dbReference type="NCBI Taxonomy" id="2665665"/>
    <lineage>
        <taxon>Bacteria</taxon>
        <taxon>Bacillati</taxon>
        <taxon>Bacillota</taxon>
        <taxon>Bacilli</taxon>
        <taxon>Bacillales</taxon>
        <taxon>Sporolactobacillaceae</taxon>
        <taxon>Scopulibacillus</taxon>
    </lineage>
</organism>
<evidence type="ECO:0000259" key="2">
    <source>
        <dbReference type="Pfam" id="PF13273"/>
    </source>
</evidence>
<sequence>MKRTGEIALGVIGIILSALMLVFGIFIISLRGNDKFQQSLQQINTDNALSASDIDKMNHFITSGGWVLTIASIVGLVLGLIAVFCIKGNNKPKTAGVLFIAGGVLIGVISTGVGLVPAVLYLIAGIMSLIRKPKIDAAM</sequence>
<gene>
    <name evidence="3" type="ORF">ACFQRG_20585</name>
</gene>
<dbReference type="EMBL" id="JBHTCO010000044">
    <property type="protein sequence ID" value="MFC7395310.1"/>
    <property type="molecule type" value="Genomic_DNA"/>
</dbReference>
<evidence type="ECO:0000313" key="4">
    <source>
        <dbReference type="Proteomes" id="UP001596505"/>
    </source>
</evidence>
<keyword evidence="1" id="KW-0812">Transmembrane</keyword>
<keyword evidence="1" id="KW-0472">Membrane</keyword>
<evidence type="ECO:0000256" key="1">
    <source>
        <dbReference type="SAM" id="Phobius"/>
    </source>
</evidence>
<evidence type="ECO:0000313" key="3">
    <source>
        <dbReference type="EMBL" id="MFC7395310.1"/>
    </source>
</evidence>
<dbReference type="Proteomes" id="UP001596505">
    <property type="component" value="Unassembled WGS sequence"/>
</dbReference>
<keyword evidence="1" id="KW-1133">Transmembrane helix</keyword>
<accession>A0ABW2Q5G7</accession>